<dbReference type="Proteomes" id="UP000296469">
    <property type="component" value="Chromosome"/>
</dbReference>
<organism evidence="1 2">
    <name type="scientific">Cellulomonas shaoxiangyii</name>
    <dbReference type="NCBI Taxonomy" id="2566013"/>
    <lineage>
        <taxon>Bacteria</taxon>
        <taxon>Bacillati</taxon>
        <taxon>Actinomycetota</taxon>
        <taxon>Actinomycetes</taxon>
        <taxon>Micrococcales</taxon>
        <taxon>Cellulomonadaceae</taxon>
        <taxon>Cellulomonas</taxon>
    </lineage>
</organism>
<reference evidence="1 2" key="1">
    <citation type="submission" date="2019-04" db="EMBL/GenBank/DDBJ databases">
        <title>Isolation and identification of Cellulomonas shaoxiangyii sp. Nov. isolated from feces of the Tibetan antelopes (Pantholops hodgsonii) in the Qinghai-Tibet plateau of China.</title>
        <authorList>
            <person name="Tian Z."/>
        </authorList>
    </citation>
    <scope>NUCLEOTIDE SEQUENCE [LARGE SCALE GENOMIC DNA]</scope>
    <source>
        <strain evidence="1 2">Z28</strain>
    </source>
</reference>
<accession>A0A4P7SL68</accession>
<dbReference type="AlphaFoldDB" id="A0A4P7SL68"/>
<dbReference type="EMBL" id="CP039291">
    <property type="protein sequence ID" value="QCB93303.1"/>
    <property type="molecule type" value="Genomic_DNA"/>
</dbReference>
<name>A0A4P7SL68_9CELL</name>
<gene>
    <name evidence="1" type="ORF">E5225_06810</name>
</gene>
<dbReference type="RefSeq" id="WP_135974233.1">
    <property type="nucleotide sequence ID" value="NZ_CP039291.1"/>
</dbReference>
<keyword evidence="2" id="KW-1185">Reference proteome</keyword>
<evidence type="ECO:0008006" key="3">
    <source>
        <dbReference type="Google" id="ProtNLM"/>
    </source>
</evidence>
<protein>
    <recommendedName>
        <fullName evidence="3">Head-to-tail adaptor</fullName>
    </recommendedName>
</protein>
<evidence type="ECO:0000313" key="2">
    <source>
        <dbReference type="Proteomes" id="UP000296469"/>
    </source>
</evidence>
<proteinExistence type="predicted"/>
<dbReference type="OrthoDB" id="3194840at2"/>
<evidence type="ECO:0000313" key="1">
    <source>
        <dbReference type="EMBL" id="QCB93303.1"/>
    </source>
</evidence>
<sequence length="154" mass="16067">MAQLIIPADLVPFAPDIAPAKAAAMIEDAEAMAVLTAPCLVNLPTDDPRRAAAKAILRGAVLRWNEAGTGAVSQEQSGPFGHTLDTRQPRKAMFWPSEITQLQGLCSSGEKGHAFAVDTVGSGCAHLPWCSLAFGATYCSCGVDIAGEPIYEVG</sequence>
<dbReference type="KEGG" id="celz:E5225_06810"/>